<comment type="caution">
    <text evidence="3">The sequence shown here is derived from an EMBL/GenBank/DDBJ whole genome shotgun (WGS) entry which is preliminary data.</text>
</comment>
<dbReference type="Proteomes" id="UP000004221">
    <property type="component" value="Unassembled WGS sequence"/>
</dbReference>
<dbReference type="GO" id="GO:0005975">
    <property type="term" value="P:carbohydrate metabolic process"/>
    <property type="evidence" value="ECO:0007669"/>
    <property type="project" value="InterPro"/>
</dbReference>
<dbReference type="SUPFAM" id="SSF53756">
    <property type="entry name" value="UDP-Glycosyltransferase/glycogen phosphorylase"/>
    <property type="match status" value="1"/>
</dbReference>
<dbReference type="OrthoDB" id="9805366at2"/>
<feature type="domain" description="Glycosyltransferase family 28 N-terminal" evidence="2">
    <location>
        <begin position="3"/>
        <end position="58"/>
    </location>
</feature>
<dbReference type="InterPro" id="IPR050426">
    <property type="entry name" value="Glycosyltransferase_28"/>
</dbReference>
<dbReference type="Gene3D" id="3.40.50.2000">
    <property type="entry name" value="Glycogen Phosphorylase B"/>
    <property type="match status" value="1"/>
</dbReference>
<evidence type="ECO:0000256" key="1">
    <source>
        <dbReference type="SAM" id="MobiDB-lite"/>
    </source>
</evidence>
<dbReference type="GO" id="GO:1901137">
    <property type="term" value="P:carbohydrate derivative biosynthetic process"/>
    <property type="evidence" value="ECO:0007669"/>
    <property type="project" value="UniProtKB-ARBA"/>
</dbReference>
<sequence>MRITITTLGTRDDVQPNVALGLGLQAAGYTICVATHARFETLTTGAGLNFAPVAGDPRIVALNSESGKDASQGRTSTRYGSPMN</sequence>
<evidence type="ECO:0000259" key="2">
    <source>
        <dbReference type="Pfam" id="PF03033"/>
    </source>
</evidence>
<dbReference type="EMBL" id="CAGS01000536">
    <property type="protein sequence ID" value="CCF85821.1"/>
    <property type="molecule type" value="Genomic_DNA"/>
</dbReference>
<reference evidence="3 4" key="1">
    <citation type="journal article" date="2012" name="ISME J.">
        <title>Nitrification expanded: discovery, physiology and genomics of a nitrite-oxidizing bacterium from the phylum Chloroflexi.</title>
        <authorList>
            <person name="Sorokin D.Y."/>
            <person name="Lucker S."/>
            <person name="Vejmelkova D."/>
            <person name="Kostrikina N.A."/>
            <person name="Kleerebezem R."/>
            <person name="Rijpstra W.I."/>
            <person name="Damste J.S."/>
            <person name="Le Paslier D."/>
            <person name="Muyzer G."/>
            <person name="Wagner M."/>
            <person name="van Loosdrecht M.C."/>
            <person name="Daims H."/>
        </authorList>
    </citation>
    <scope>NUCLEOTIDE SEQUENCE [LARGE SCALE GENOMIC DNA]</scope>
    <source>
        <strain evidence="4">none</strain>
    </source>
</reference>
<evidence type="ECO:0000313" key="4">
    <source>
        <dbReference type="Proteomes" id="UP000004221"/>
    </source>
</evidence>
<feature type="compositionally biased region" description="Polar residues" evidence="1">
    <location>
        <begin position="72"/>
        <end position="84"/>
    </location>
</feature>
<evidence type="ECO:0000313" key="3">
    <source>
        <dbReference type="EMBL" id="CCF85821.1"/>
    </source>
</evidence>
<organism evidence="3 4">
    <name type="scientific">Nitrolancea hollandica Lb</name>
    <dbReference type="NCBI Taxonomy" id="1129897"/>
    <lineage>
        <taxon>Bacteria</taxon>
        <taxon>Pseudomonadati</taxon>
        <taxon>Thermomicrobiota</taxon>
        <taxon>Thermomicrobia</taxon>
        <taxon>Sphaerobacterales</taxon>
        <taxon>Sphaerobacterineae</taxon>
        <taxon>Sphaerobacteraceae</taxon>
        <taxon>Nitrolancea</taxon>
    </lineage>
</organism>
<name>I4EMA8_9BACT</name>
<accession>I4EMA8</accession>
<dbReference type="AlphaFoldDB" id="I4EMA8"/>
<gene>
    <name evidence="3" type="ORF">NITHO_5810002</name>
</gene>
<protein>
    <recommendedName>
        <fullName evidence="2">Glycosyltransferase family 28 N-terminal domain-containing protein</fullName>
    </recommendedName>
</protein>
<dbReference type="PANTHER" id="PTHR48050">
    <property type="entry name" value="STEROL 3-BETA-GLUCOSYLTRANSFERASE"/>
    <property type="match status" value="1"/>
</dbReference>
<dbReference type="InterPro" id="IPR004276">
    <property type="entry name" value="GlycoTrans_28_N"/>
</dbReference>
<feature type="region of interest" description="Disordered" evidence="1">
    <location>
        <begin position="62"/>
        <end position="84"/>
    </location>
</feature>
<dbReference type="GO" id="GO:0016758">
    <property type="term" value="F:hexosyltransferase activity"/>
    <property type="evidence" value="ECO:0007669"/>
    <property type="project" value="InterPro"/>
</dbReference>
<dbReference type="RefSeq" id="WP_008481046.1">
    <property type="nucleotide sequence ID" value="NZ_CAGS01000536.1"/>
</dbReference>
<proteinExistence type="predicted"/>
<dbReference type="Pfam" id="PF03033">
    <property type="entry name" value="Glyco_transf_28"/>
    <property type="match status" value="1"/>
</dbReference>
<keyword evidence="4" id="KW-1185">Reference proteome</keyword>
<dbReference type="PANTHER" id="PTHR48050:SF13">
    <property type="entry name" value="STEROL 3-BETA-GLUCOSYLTRANSFERASE UGT80A2"/>
    <property type="match status" value="1"/>
</dbReference>